<reference evidence="4" key="2">
    <citation type="submission" date="2015-01" db="EMBL/GenBank/DDBJ databases">
        <title>Evolutionary Origins and Diversification of the Mycorrhizal Mutualists.</title>
        <authorList>
            <consortium name="DOE Joint Genome Institute"/>
            <consortium name="Mycorrhizal Genomics Consortium"/>
            <person name="Kohler A."/>
            <person name="Kuo A."/>
            <person name="Nagy L.G."/>
            <person name="Floudas D."/>
            <person name="Copeland A."/>
            <person name="Barry K.W."/>
            <person name="Cichocki N."/>
            <person name="Veneault-Fourrey C."/>
            <person name="LaButti K."/>
            <person name="Lindquist E.A."/>
            <person name="Lipzen A."/>
            <person name="Lundell T."/>
            <person name="Morin E."/>
            <person name="Murat C."/>
            <person name="Riley R."/>
            <person name="Ohm R."/>
            <person name="Sun H."/>
            <person name="Tunlid A."/>
            <person name="Henrissat B."/>
            <person name="Grigoriev I.V."/>
            <person name="Hibbett D.S."/>
            <person name="Martin F."/>
        </authorList>
    </citation>
    <scope>NUCLEOTIDE SEQUENCE [LARGE SCALE GENOMIC DNA]</scope>
    <source>
        <strain evidence="4">LaAM-08-1</strain>
    </source>
</reference>
<sequence length="127" mass="14376">MVKFSTSFFVTLVIIAPALAIPTNISHKRDAREQNIYQRTSESGVETLVSREPFLGLLMNIAKIGIKVGTKAAKGAKKVHSAHEKHKNRRKRDLDEESLAARELEEELEAREFDAKFDLRSNIEDLD</sequence>
<reference evidence="3 4" key="1">
    <citation type="submission" date="2014-04" db="EMBL/GenBank/DDBJ databases">
        <authorList>
            <consortium name="DOE Joint Genome Institute"/>
            <person name="Kuo A."/>
            <person name="Kohler A."/>
            <person name="Nagy L.G."/>
            <person name="Floudas D."/>
            <person name="Copeland A."/>
            <person name="Barry K.W."/>
            <person name="Cichocki N."/>
            <person name="Veneault-Fourrey C."/>
            <person name="LaButti K."/>
            <person name="Lindquist E.A."/>
            <person name="Lipzen A."/>
            <person name="Lundell T."/>
            <person name="Morin E."/>
            <person name="Murat C."/>
            <person name="Sun H."/>
            <person name="Tunlid A."/>
            <person name="Henrissat B."/>
            <person name="Grigoriev I.V."/>
            <person name="Hibbett D.S."/>
            <person name="Martin F."/>
            <person name="Nordberg H.P."/>
            <person name="Cantor M.N."/>
            <person name="Hua S.X."/>
        </authorList>
    </citation>
    <scope>NUCLEOTIDE SEQUENCE [LARGE SCALE GENOMIC DNA]</scope>
    <source>
        <strain evidence="3 4">LaAM-08-1</strain>
    </source>
</reference>
<evidence type="ECO:0000313" key="3">
    <source>
        <dbReference type="EMBL" id="KIK00134.1"/>
    </source>
</evidence>
<dbReference type="Proteomes" id="UP000054477">
    <property type="component" value="Unassembled WGS sequence"/>
</dbReference>
<gene>
    <name evidence="3" type="ORF">K443DRAFT_679407</name>
</gene>
<proteinExistence type="predicted"/>
<evidence type="ECO:0000313" key="4">
    <source>
        <dbReference type="Proteomes" id="UP000054477"/>
    </source>
</evidence>
<feature type="compositionally biased region" description="Basic residues" evidence="1">
    <location>
        <begin position="75"/>
        <end position="91"/>
    </location>
</feature>
<feature type="signal peptide" evidence="2">
    <location>
        <begin position="1"/>
        <end position="20"/>
    </location>
</feature>
<dbReference type="HOGENOM" id="CLU_1970915_0_0_1"/>
<keyword evidence="2" id="KW-0732">Signal</keyword>
<name>A0A0C9XEV5_9AGAR</name>
<keyword evidence="4" id="KW-1185">Reference proteome</keyword>
<feature type="region of interest" description="Disordered" evidence="1">
    <location>
        <begin position="75"/>
        <end position="98"/>
    </location>
</feature>
<organism evidence="3 4">
    <name type="scientific">Laccaria amethystina LaAM-08-1</name>
    <dbReference type="NCBI Taxonomy" id="1095629"/>
    <lineage>
        <taxon>Eukaryota</taxon>
        <taxon>Fungi</taxon>
        <taxon>Dikarya</taxon>
        <taxon>Basidiomycota</taxon>
        <taxon>Agaricomycotina</taxon>
        <taxon>Agaricomycetes</taxon>
        <taxon>Agaricomycetidae</taxon>
        <taxon>Agaricales</taxon>
        <taxon>Agaricineae</taxon>
        <taxon>Hydnangiaceae</taxon>
        <taxon>Laccaria</taxon>
    </lineage>
</organism>
<dbReference type="AlphaFoldDB" id="A0A0C9XEV5"/>
<dbReference type="EMBL" id="KN838632">
    <property type="protein sequence ID" value="KIK00134.1"/>
    <property type="molecule type" value="Genomic_DNA"/>
</dbReference>
<protein>
    <submittedName>
        <fullName evidence="3">Uncharacterized protein</fullName>
    </submittedName>
</protein>
<evidence type="ECO:0000256" key="1">
    <source>
        <dbReference type="SAM" id="MobiDB-lite"/>
    </source>
</evidence>
<evidence type="ECO:0000256" key="2">
    <source>
        <dbReference type="SAM" id="SignalP"/>
    </source>
</evidence>
<accession>A0A0C9XEV5</accession>
<feature type="chain" id="PRO_5002216743" evidence="2">
    <location>
        <begin position="21"/>
        <end position="127"/>
    </location>
</feature>